<reference evidence="3" key="1">
    <citation type="submission" date="2018-08" db="EMBL/GenBank/DDBJ databases">
        <authorList>
            <person name="Rossello M."/>
        </authorList>
    </citation>
    <scope>NUCLEOTIDE SEQUENCE [LARGE SCALE GENOMIC DNA]</scope>
    <source>
        <strain evidence="3">cv. Chinese Spring</strain>
    </source>
</reference>
<dbReference type="Gene3D" id="1.20.5.4130">
    <property type="match status" value="1"/>
</dbReference>
<accession>A0A3B6G384</accession>
<dbReference type="GO" id="GO:0043531">
    <property type="term" value="F:ADP binding"/>
    <property type="evidence" value="ECO:0007669"/>
    <property type="project" value="InterPro"/>
</dbReference>
<evidence type="ECO:0000313" key="4">
    <source>
        <dbReference type="Proteomes" id="UP000019116"/>
    </source>
</evidence>
<keyword evidence="4" id="KW-1185">Reference proteome</keyword>
<evidence type="ECO:0000259" key="2">
    <source>
        <dbReference type="Pfam" id="PF00931"/>
    </source>
</evidence>
<proteinExistence type="predicted"/>
<organism evidence="3">
    <name type="scientific">Triticum aestivum</name>
    <name type="common">Wheat</name>
    <dbReference type="NCBI Taxonomy" id="4565"/>
    <lineage>
        <taxon>Eukaryota</taxon>
        <taxon>Viridiplantae</taxon>
        <taxon>Streptophyta</taxon>
        <taxon>Embryophyta</taxon>
        <taxon>Tracheophyta</taxon>
        <taxon>Spermatophyta</taxon>
        <taxon>Magnoliopsida</taxon>
        <taxon>Liliopsida</taxon>
        <taxon>Poales</taxon>
        <taxon>Poaceae</taxon>
        <taxon>BOP clade</taxon>
        <taxon>Pooideae</taxon>
        <taxon>Triticodae</taxon>
        <taxon>Triticeae</taxon>
        <taxon>Triticinae</taxon>
        <taxon>Triticum</taxon>
    </lineage>
</organism>
<feature type="domain" description="NB-ARC" evidence="2">
    <location>
        <begin position="179"/>
        <end position="251"/>
    </location>
</feature>
<sequence>MDAPDSDLHMEMEDPDLEAAMGFPVTASLGPVGPLLRQLRELTTLHNVVSGDEIQGLTEHLHGLCVSLMHQSEAEAEEPLNSTAKCWMREVRELCYDTNNYLNDAPFISKQDDDHGLTPQEKQENAQFEFKMLVARAKSASKRRQRCEINHKSISKTTKLSYTGRGLPVLHPELIDRGRMDELADMLGKDEEKQLKVVSLVGLEGVGKTTLAKRVYHKTVGQFQCRAFVRVSPNPDMRRLLTNILWQIQLPAFPSSSSSFSEGVTQPASCLDAQDLITNIQDYLRHKSSFRGPEESSYCHSYMTLKSKSSETTRPTLLLPSSTTELTTPLSCQSNQMLEPWSQTPPSTTTTTLEVPTTTCSPLPTTKSS</sequence>
<reference evidence="3" key="2">
    <citation type="submission" date="2018-10" db="UniProtKB">
        <authorList>
            <consortium name="EnsemblPlants"/>
        </authorList>
    </citation>
    <scope>IDENTIFICATION</scope>
</reference>
<dbReference type="PANTHER" id="PTHR19338">
    <property type="entry name" value="TRANSLOCASE OF INNER MITOCHONDRIAL MEMBRANE 13 HOMOLOG"/>
    <property type="match status" value="1"/>
</dbReference>
<dbReference type="InterPro" id="IPR027417">
    <property type="entry name" value="P-loop_NTPase"/>
</dbReference>
<dbReference type="Pfam" id="PF00931">
    <property type="entry name" value="NB-ARC"/>
    <property type="match status" value="1"/>
</dbReference>
<name>A0A3B6G384_WHEAT</name>
<dbReference type="AlphaFoldDB" id="A0A3B6G384"/>
<protein>
    <recommendedName>
        <fullName evidence="2">NB-ARC domain-containing protein</fullName>
    </recommendedName>
</protein>
<evidence type="ECO:0000256" key="1">
    <source>
        <dbReference type="SAM" id="MobiDB-lite"/>
    </source>
</evidence>
<evidence type="ECO:0000313" key="3">
    <source>
        <dbReference type="EnsemblPlants" id="TraesCS3B02G604600.1"/>
    </source>
</evidence>
<feature type="region of interest" description="Disordered" evidence="1">
    <location>
        <begin position="337"/>
        <end position="369"/>
    </location>
</feature>
<dbReference type="PANTHER" id="PTHR19338:SF48">
    <property type="entry name" value="OS12G0166600 PROTEIN"/>
    <property type="match status" value="1"/>
</dbReference>
<dbReference type="SUPFAM" id="SSF52540">
    <property type="entry name" value="P-loop containing nucleoside triphosphate hydrolases"/>
    <property type="match status" value="1"/>
</dbReference>
<dbReference type="Gramene" id="TraesCS3B02G604600.1">
    <property type="protein sequence ID" value="TraesCS3B02G604600.1"/>
    <property type="gene ID" value="TraesCS3B02G604600"/>
</dbReference>
<feature type="compositionally biased region" description="Low complexity" evidence="1">
    <location>
        <begin position="340"/>
        <end position="362"/>
    </location>
</feature>
<dbReference type="Proteomes" id="UP000019116">
    <property type="component" value="Chromosome 3B"/>
</dbReference>
<dbReference type="InterPro" id="IPR002182">
    <property type="entry name" value="NB-ARC"/>
</dbReference>
<dbReference type="SMR" id="A0A3B6G384"/>
<dbReference type="EnsemblPlants" id="TraesCS3B02G604600.1">
    <property type="protein sequence ID" value="TraesCS3B02G604600.1"/>
    <property type="gene ID" value="TraesCS3B02G604600"/>
</dbReference>
<dbReference type="Gene3D" id="3.40.50.300">
    <property type="entry name" value="P-loop containing nucleotide triphosphate hydrolases"/>
    <property type="match status" value="1"/>
</dbReference>